<evidence type="ECO:0000313" key="7">
    <source>
        <dbReference type="Proteomes" id="UP000268844"/>
    </source>
</evidence>
<evidence type="ECO:0000256" key="1">
    <source>
        <dbReference type="ARBA" id="ARBA00008857"/>
    </source>
</evidence>
<dbReference type="PANTHER" id="PTHR30349">
    <property type="entry name" value="PHAGE INTEGRASE-RELATED"/>
    <property type="match status" value="1"/>
</dbReference>
<evidence type="ECO:0000313" key="6">
    <source>
        <dbReference type="EMBL" id="VDS04425.1"/>
    </source>
</evidence>
<accession>A0A447IAI7</accession>
<dbReference type="InterPro" id="IPR013762">
    <property type="entry name" value="Integrase-like_cat_sf"/>
</dbReference>
<evidence type="ECO:0000256" key="3">
    <source>
        <dbReference type="ARBA" id="ARBA00023125"/>
    </source>
</evidence>
<dbReference type="InterPro" id="IPR010998">
    <property type="entry name" value="Integrase_recombinase_N"/>
</dbReference>
<dbReference type="EMBL" id="UZWD01000023">
    <property type="protein sequence ID" value="VDS04425.1"/>
    <property type="molecule type" value="Genomic_DNA"/>
</dbReference>
<dbReference type="PANTHER" id="PTHR30349:SF41">
    <property type="entry name" value="INTEGRASE_RECOMBINASE PROTEIN MJ0367-RELATED"/>
    <property type="match status" value="1"/>
</dbReference>
<reference evidence="6 7" key="1">
    <citation type="submission" date="2018-12" db="EMBL/GenBank/DDBJ databases">
        <authorList>
            <person name="Criscuolo A."/>
        </authorList>
    </citation>
    <scope>NUCLEOTIDE SEQUENCE [LARGE SCALE GENOMIC DNA]</scope>
    <source>
        <strain evidence="6">ACIP1116281</strain>
    </source>
</reference>
<dbReference type="OrthoDB" id="7938263at2"/>
<keyword evidence="4" id="KW-0233">DNA recombination</keyword>
<name>A0A447IAI7_9HYPH</name>
<dbReference type="SUPFAM" id="SSF56349">
    <property type="entry name" value="DNA breaking-rejoining enzymes"/>
    <property type="match status" value="1"/>
</dbReference>
<protein>
    <submittedName>
        <fullName evidence="6">Site-specific tyrosine recombinase XerD</fullName>
    </submittedName>
</protein>
<keyword evidence="7" id="KW-1185">Reference proteome</keyword>
<dbReference type="InterPro" id="IPR002104">
    <property type="entry name" value="Integrase_catalytic"/>
</dbReference>
<evidence type="ECO:0000256" key="2">
    <source>
        <dbReference type="ARBA" id="ARBA00022908"/>
    </source>
</evidence>
<dbReference type="GO" id="GO:0015074">
    <property type="term" value="P:DNA integration"/>
    <property type="evidence" value="ECO:0007669"/>
    <property type="project" value="UniProtKB-KW"/>
</dbReference>
<proteinExistence type="inferred from homology"/>
<dbReference type="Gene3D" id="1.10.150.130">
    <property type="match status" value="1"/>
</dbReference>
<evidence type="ECO:0000256" key="4">
    <source>
        <dbReference type="ARBA" id="ARBA00023172"/>
    </source>
</evidence>
<dbReference type="AlphaFoldDB" id="A0A447IAI7"/>
<keyword evidence="2" id="KW-0229">DNA integration</keyword>
<dbReference type="CDD" id="cd01184">
    <property type="entry name" value="INT_C_like_1"/>
    <property type="match status" value="1"/>
</dbReference>
<dbReference type="GO" id="GO:0003677">
    <property type="term" value="F:DNA binding"/>
    <property type="evidence" value="ECO:0007669"/>
    <property type="project" value="UniProtKB-KW"/>
</dbReference>
<keyword evidence="3" id="KW-0238">DNA-binding</keyword>
<dbReference type="Gene3D" id="1.10.443.10">
    <property type="entry name" value="Intergrase catalytic core"/>
    <property type="match status" value="1"/>
</dbReference>
<dbReference type="PROSITE" id="PS51898">
    <property type="entry name" value="TYR_RECOMBINASE"/>
    <property type="match status" value="1"/>
</dbReference>
<dbReference type="InterPro" id="IPR011010">
    <property type="entry name" value="DNA_brk_join_enz"/>
</dbReference>
<comment type="similarity">
    <text evidence="1">Belongs to the 'phage' integrase family.</text>
</comment>
<feature type="domain" description="Tyr recombinase" evidence="5">
    <location>
        <begin position="287"/>
        <end position="486"/>
    </location>
</feature>
<dbReference type="InterPro" id="IPR050090">
    <property type="entry name" value="Tyrosine_recombinase_XerCD"/>
</dbReference>
<dbReference type="Pfam" id="PF00589">
    <property type="entry name" value="Phage_integrase"/>
    <property type="match status" value="1"/>
</dbReference>
<dbReference type="RefSeq" id="WP_126150010.1">
    <property type="nucleotide sequence ID" value="NZ_JBHTMH010000001.1"/>
</dbReference>
<sequence length="488" mass="56315">MARWLSYEAEQLMAKGAASIMRYDEMRAVLKNHFRVALQRKQDHIAAHGRLDHLEVAALSNGYAFAQEAEQAKQDIFNGLVQSDDDLIDGFSRRYGLTLEPGTDAYAQFRTEMRRAYRDYCKAALDYDQSLGTYSYTDSMPVQSDQARDETPKVTLEKIVQRFVDEEMRAERWTRHSADQKRQYLDVLQEILGKGRDIGSVRAPEAQKVKETLLRYPKNRNKNPKTRGLSLEAVLELKGIETLTVRTINAYLQTYAALFAWARRNGYVQENAFDGVSLREKRRSQEADRDAFSPAQVDHMLRELLTNKAGLIRKEFQKWGPLIGIYSGARLNEICQIHLKDIRQIDGIWCFDLNDEGEGKKLKNMSSRRCVPIHSQLLENGFLDYVSVVRERGAERLFPDFSYSAKEGYGRTLGRWFNERFLVELGIKTEALVFHSLRHTMVTRLMQAGVEENLVKAIVGHTREGVTQQHYFKQGYTVTQLKDALERY</sequence>
<dbReference type="Proteomes" id="UP000268844">
    <property type="component" value="Unassembled WGS sequence"/>
</dbReference>
<gene>
    <name evidence="6" type="ORF">DEVEQU_01560</name>
</gene>
<organism evidence="6 7">
    <name type="scientific">Devosia equisanguinis</name>
    <dbReference type="NCBI Taxonomy" id="2490941"/>
    <lineage>
        <taxon>Bacteria</taxon>
        <taxon>Pseudomonadati</taxon>
        <taxon>Pseudomonadota</taxon>
        <taxon>Alphaproteobacteria</taxon>
        <taxon>Hyphomicrobiales</taxon>
        <taxon>Devosiaceae</taxon>
        <taxon>Devosia</taxon>
    </lineage>
</organism>
<evidence type="ECO:0000259" key="5">
    <source>
        <dbReference type="PROSITE" id="PS51898"/>
    </source>
</evidence>
<dbReference type="GO" id="GO:0006310">
    <property type="term" value="P:DNA recombination"/>
    <property type="evidence" value="ECO:0007669"/>
    <property type="project" value="UniProtKB-KW"/>
</dbReference>